<gene>
    <name evidence="2" type="ORF">E2C01_080519</name>
</gene>
<evidence type="ECO:0000256" key="1">
    <source>
        <dbReference type="SAM" id="MobiDB-lite"/>
    </source>
</evidence>
<dbReference type="AlphaFoldDB" id="A0A5B7IJX8"/>
<reference evidence="2 3" key="1">
    <citation type="submission" date="2019-05" db="EMBL/GenBank/DDBJ databases">
        <title>Another draft genome of Portunus trituberculatus and its Hox gene families provides insights of decapod evolution.</title>
        <authorList>
            <person name="Jeong J.-H."/>
            <person name="Song I."/>
            <person name="Kim S."/>
            <person name="Choi T."/>
            <person name="Kim D."/>
            <person name="Ryu S."/>
            <person name="Kim W."/>
        </authorList>
    </citation>
    <scope>NUCLEOTIDE SEQUENCE [LARGE SCALE GENOMIC DNA]</scope>
    <source>
        <tissue evidence="2">Muscle</tissue>
    </source>
</reference>
<feature type="region of interest" description="Disordered" evidence="1">
    <location>
        <begin position="48"/>
        <end position="112"/>
    </location>
</feature>
<proteinExistence type="predicted"/>
<evidence type="ECO:0000313" key="2">
    <source>
        <dbReference type="EMBL" id="MPC85731.1"/>
    </source>
</evidence>
<protein>
    <submittedName>
        <fullName evidence="2">Uncharacterized protein</fullName>
    </submittedName>
</protein>
<comment type="caution">
    <text evidence="2">The sequence shown here is derived from an EMBL/GenBank/DDBJ whole genome shotgun (WGS) entry which is preliminary data.</text>
</comment>
<dbReference type="EMBL" id="VSRR010069368">
    <property type="protein sequence ID" value="MPC85731.1"/>
    <property type="molecule type" value="Genomic_DNA"/>
</dbReference>
<evidence type="ECO:0000313" key="3">
    <source>
        <dbReference type="Proteomes" id="UP000324222"/>
    </source>
</evidence>
<organism evidence="2 3">
    <name type="scientific">Portunus trituberculatus</name>
    <name type="common">Swimming crab</name>
    <name type="synonym">Neptunus trituberculatus</name>
    <dbReference type="NCBI Taxonomy" id="210409"/>
    <lineage>
        <taxon>Eukaryota</taxon>
        <taxon>Metazoa</taxon>
        <taxon>Ecdysozoa</taxon>
        <taxon>Arthropoda</taxon>
        <taxon>Crustacea</taxon>
        <taxon>Multicrustacea</taxon>
        <taxon>Malacostraca</taxon>
        <taxon>Eumalacostraca</taxon>
        <taxon>Eucarida</taxon>
        <taxon>Decapoda</taxon>
        <taxon>Pleocyemata</taxon>
        <taxon>Brachyura</taxon>
        <taxon>Eubrachyura</taxon>
        <taxon>Portunoidea</taxon>
        <taxon>Portunidae</taxon>
        <taxon>Portuninae</taxon>
        <taxon>Portunus</taxon>
    </lineage>
</organism>
<accession>A0A5B7IJX8</accession>
<name>A0A5B7IJX8_PORTR</name>
<feature type="compositionally biased region" description="Basic residues" evidence="1">
    <location>
        <begin position="9"/>
        <end position="20"/>
    </location>
</feature>
<keyword evidence="3" id="KW-1185">Reference proteome</keyword>
<feature type="region of interest" description="Disordered" evidence="1">
    <location>
        <begin position="1"/>
        <end position="24"/>
    </location>
</feature>
<sequence>MDQIDTIKKKAPKSHRKQSHGVRDSFLILSCPRDTVYRPNTWPWWVPKLFPDATPGPPQPHSSSHSLTCRADSGEARGSPTPPSTLSTSPSTPPPPATTVTMLTWERRERNH</sequence>
<dbReference type="Proteomes" id="UP000324222">
    <property type="component" value="Unassembled WGS sequence"/>
</dbReference>